<dbReference type="SUPFAM" id="SSF52833">
    <property type="entry name" value="Thioredoxin-like"/>
    <property type="match status" value="1"/>
</dbReference>
<sequence length="201" mass="21515">MTRSVLALLLVCCGCCCLAVAQDEKPSKGPKVPEVLLSDQHQKMVKVGVGQEFPQLTLPQADQEGGQPKPLSDQFGTAATVVAVWHSDGAMAKSMLRDLSYDIAKRYQAKPGEKPQVATLAIATGTPAAEAIAESTGAKYTGPVLIDESGEAFDKLGTDRLPRIYVLNSKGQVVWLDIEYSLSTRREMKQAVAALVKKAAE</sequence>
<accession>A0A9X2FF56</accession>
<protein>
    <submittedName>
        <fullName evidence="3">Redoxin family protein</fullName>
    </submittedName>
</protein>
<dbReference type="EMBL" id="JAMXLR010000015">
    <property type="protein sequence ID" value="MCO6042946.1"/>
    <property type="molecule type" value="Genomic_DNA"/>
</dbReference>
<dbReference type="Pfam" id="PF08534">
    <property type="entry name" value="Redoxin"/>
    <property type="match status" value="1"/>
</dbReference>
<feature type="signal peptide" evidence="1">
    <location>
        <begin position="1"/>
        <end position="21"/>
    </location>
</feature>
<comment type="caution">
    <text evidence="3">The sequence shown here is derived from an EMBL/GenBank/DDBJ whole genome shotgun (WGS) entry which is preliminary data.</text>
</comment>
<dbReference type="GO" id="GO:0016491">
    <property type="term" value="F:oxidoreductase activity"/>
    <property type="evidence" value="ECO:0007669"/>
    <property type="project" value="InterPro"/>
</dbReference>
<keyword evidence="4" id="KW-1185">Reference proteome</keyword>
<dbReference type="Gene3D" id="3.40.30.10">
    <property type="entry name" value="Glutaredoxin"/>
    <property type="match status" value="1"/>
</dbReference>
<evidence type="ECO:0000259" key="2">
    <source>
        <dbReference type="Pfam" id="PF08534"/>
    </source>
</evidence>
<organism evidence="3 4">
    <name type="scientific">Aeoliella straminimaris</name>
    <dbReference type="NCBI Taxonomy" id="2954799"/>
    <lineage>
        <taxon>Bacteria</taxon>
        <taxon>Pseudomonadati</taxon>
        <taxon>Planctomycetota</taxon>
        <taxon>Planctomycetia</taxon>
        <taxon>Pirellulales</taxon>
        <taxon>Lacipirellulaceae</taxon>
        <taxon>Aeoliella</taxon>
    </lineage>
</organism>
<evidence type="ECO:0000313" key="3">
    <source>
        <dbReference type="EMBL" id="MCO6042946.1"/>
    </source>
</evidence>
<dbReference type="AlphaFoldDB" id="A0A9X2FF56"/>
<keyword evidence="1" id="KW-0732">Signal</keyword>
<reference evidence="3" key="1">
    <citation type="submission" date="2022-06" db="EMBL/GenBank/DDBJ databases">
        <title>Aeoliella straminimaris, a novel planctomycete from sediments.</title>
        <authorList>
            <person name="Vitorino I.R."/>
            <person name="Lage O.M."/>
        </authorList>
    </citation>
    <scope>NUCLEOTIDE SEQUENCE</scope>
    <source>
        <strain evidence="3">ICT_H6.2</strain>
    </source>
</reference>
<feature type="chain" id="PRO_5040759237" evidence="1">
    <location>
        <begin position="22"/>
        <end position="201"/>
    </location>
</feature>
<dbReference type="RefSeq" id="WP_252851046.1">
    <property type="nucleotide sequence ID" value="NZ_JAMXLR010000015.1"/>
</dbReference>
<dbReference type="Proteomes" id="UP001155241">
    <property type="component" value="Unassembled WGS sequence"/>
</dbReference>
<evidence type="ECO:0000256" key="1">
    <source>
        <dbReference type="SAM" id="SignalP"/>
    </source>
</evidence>
<name>A0A9X2FF56_9BACT</name>
<gene>
    <name evidence="3" type="ORF">NG895_03400</name>
</gene>
<dbReference type="InterPro" id="IPR013740">
    <property type="entry name" value="Redoxin"/>
</dbReference>
<proteinExistence type="predicted"/>
<evidence type="ECO:0000313" key="4">
    <source>
        <dbReference type="Proteomes" id="UP001155241"/>
    </source>
</evidence>
<dbReference type="InterPro" id="IPR036249">
    <property type="entry name" value="Thioredoxin-like_sf"/>
</dbReference>
<feature type="domain" description="Redoxin" evidence="2">
    <location>
        <begin position="49"/>
        <end position="190"/>
    </location>
</feature>